<feature type="non-terminal residue" evidence="1">
    <location>
        <position position="1"/>
    </location>
</feature>
<organism evidence="1 2">
    <name type="scientific">Puccinia sorghi</name>
    <dbReference type="NCBI Taxonomy" id="27349"/>
    <lineage>
        <taxon>Eukaryota</taxon>
        <taxon>Fungi</taxon>
        <taxon>Dikarya</taxon>
        <taxon>Basidiomycota</taxon>
        <taxon>Pucciniomycotina</taxon>
        <taxon>Pucciniomycetes</taxon>
        <taxon>Pucciniales</taxon>
        <taxon>Pucciniaceae</taxon>
        <taxon>Puccinia</taxon>
    </lineage>
</organism>
<dbReference type="OrthoDB" id="2500287at2759"/>
<keyword evidence="2" id="KW-1185">Reference proteome</keyword>
<dbReference type="VEuPathDB" id="FungiDB:VP01_8387g1"/>
<reference evidence="1 2" key="1">
    <citation type="submission" date="2015-08" db="EMBL/GenBank/DDBJ databases">
        <title>Next Generation Sequencing and Analysis of the Genome of Puccinia sorghi L Schw, the Causal Agent of Maize Common Rust.</title>
        <authorList>
            <person name="Rochi L."/>
            <person name="Burguener G."/>
            <person name="Darino M."/>
            <person name="Turjanski A."/>
            <person name="Kreff E."/>
            <person name="Dieguez M.J."/>
            <person name="Sacco F."/>
        </authorList>
    </citation>
    <scope>NUCLEOTIDE SEQUENCE [LARGE SCALE GENOMIC DNA]</scope>
    <source>
        <strain evidence="1 2">RO10H11247</strain>
    </source>
</reference>
<accession>A0A0L6U9H7</accession>
<evidence type="ECO:0000313" key="1">
    <source>
        <dbReference type="EMBL" id="KNZ45213.1"/>
    </source>
</evidence>
<dbReference type="AlphaFoldDB" id="A0A0L6U9H7"/>
<comment type="caution">
    <text evidence="1">The sequence shown here is derived from an EMBL/GenBank/DDBJ whole genome shotgun (WGS) entry which is preliminary data.</text>
</comment>
<dbReference type="EMBL" id="LAVV01013923">
    <property type="protein sequence ID" value="KNZ45213.1"/>
    <property type="molecule type" value="Genomic_DNA"/>
</dbReference>
<dbReference type="Proteomes" id="UP000037035">
    <property type="component" value="Unassembled WGS sequence"/>
</dbReference>
<gene>
    <name evidence="1" type="ORF">VP01_8387g1</name>
</gene>
<name>A0A0L6U9H7_9BASI</name>
<proteinExistence type="predicted"/>
<evidence type="ECO:0000313" key="2">
    <source>
        <dbReference type="Proteomes" id="UP000037035"/>
    </source>
</evidence>
<sequence length="228" mass="26359">AAAQLWCLLPWIKLIPTFPGRKNHTAHTPFGLMKVIFRDTSLPHHQKKNKKTKNKISSPICMVPCRNLLTNKPRNSMQLLETLLTDILKAKKHFTATIIKDSVIATKPVDKLSMLVDDLFSLMHPRFKDLSKEQININSMVTKAVKARLAYLRLVINLNRHQRLTDSKGPKFWHQIDNDLQDRMRQGRIYSFAFAQLILKKDRALWNGTNTVNTVSVDDHQPSHPRRN</sequence>
<protein>
    <submittedName>
        <fullName evidence="1">Uncharacterized protein</fullName>
    </submittedName>
</protein>